<feature type="transmembrane region" description="Helical" evidence="5">
    <location>
        <begin position="83"/>
        <end position="106"/>
    </location>
</feature>
<keyword evidence="2 5" id="KW-0812">Transmembrane</keyword>
<sequence>MFKSTKSYTSSKTTVLNASLLWFGIGLVSLLGVATVFGLIPQMQDVAITIFSSNFSIVVISIVAFGLMLAISFLVMRVNVSTLVMLYIAFALIEGFMLSIVLMRYAFEDQTWKVLLLFLIPAVTMLVMGYIGYKQIFDFSKIGRFLMFSLIGLILMGLIMAFIPGIGILWTVYSILGYALFTLYVGFDIWRISKVDEVLRMSDNDNDELVLRYGIMFGLSSLVDFIQLVWFLARLIR</sequence>
<evidence type="ECO:0000256" key="4">
    <source>
        <dbReference type="ARBA" id="ARBA00023136"/>
    </source>
</evidence>
<keyword evidence="4 5" id="KW-0472">Membrane</keyword>
<name>A0A4R0XK96_9MOLU</name>
<comment type="subcellular location">
    <subcellularLocation>
        <location evidence="1">Membrane</location>
        <topology evidence="1">Multi-pass membrane protein</topology>
    </subcellularLocation>
</comment>
<protein>
    <recommendedName>
        <fullName evidence="8">BAX inhibitor (BI)-1/YccA family protein</fullName>
    </recommendedName>
</protein>
<evidence type="ECO:0000256" key="5">
    <source>
        <dbReference type="SAM" id="Phobius"/>
    </source>
</evidence>
<dbReference type="InterPro" id="IPR006214">
    <property type="entry name" value="Bax_inhibitor_1-related"/>
</dbReference>
<feature type="transmembrane region" description="Helical" evidence="5">
    <location>
        <begin position="20"/>
        <end position="40"/>
    </location>
</feature>
<evidence type="ECO:0000256" key="3">
    <source>
        <dbReference type="ARBA" id="ARBA00022989"/>
    </source>
</evidence>
<keyword evidence="3 5" id="KW-1133">Transmembrane helix</keyword>
<dbReference type="NCBIfam" id="NF045951">
    <property type="entry name" value="MAG0110_fam"/>
    <property type="match status" value="1"/>
</dbReference>
<dbReference type="Pfam" id="PF01027">
    <property type="entry name" value="Bax1-I"/>
    <property type="match status" value="1"/>
</dbReference>
<feature type="transmembrane region" description="Helical" evidence="5">
    <location>
        <begin position="210"/>
        <end position="233"/>
    </location>
</feature>
<evidence type="ECO:0000313" key="6">
    <source>
        <dbReference type="EMBL" id="TCG11063.1"/>
    </source>
</evidence>
<dbReference type="OrthoDB" id="401124at2"/>
<feature type="transmembrane region" description="Helical" evidence="5">
    <location>
        <begin position="46"/>
        <end position="71"/>
    </location>
</feature>
<comment type="caution">
    <text evidence="6">The sequence shown here is derived from an EMBL/GenBank/DDBJ whole genome shotgun (WGS) entry which is preliminary data.</text>
</comment>
<evidence type="ECO:0008006" key="8">
    <source>
        <dbReference type="Google" id="ProtNLM"/>
    </source>
</evidence>
<dbReference type="EMBL" id="PSZO01000014">
    <property type="protein sequence ID" value="TCG11063.1"/>
    <property type="molecule type" value="Genomic_DNA"/>
</dbReference>
<feature type="transmembrane region" description="Helical" evidence="5">
    <location>
        <begin position="145"/>
        <end position="164"/>
    </location>
</feature>
<organism evidence="6 7">
    <name type="scientific">Mycoplasma marinum</name>
    <dbReference type="NCBI Taxonomy" id="1937190"/>
    <lineage>
        <taxon>Bacteria</taxon>
        <taxon>Bacillati</taxon>
        <taxon>Mycoplasmatota</taxon>
        <taxon>Mollicutes</taxon>
        <taxon>Mycoplasmataceae</taxon>
        <taxon>Mycoplasma</taxon>
    </lineage>
</organism>
<accession>A0A4R0XK96</accession>
<dbReference type="GO" id="GO:0016020">
    <property type="term" value="C:membrane"/>
    <property type="evidence" value="ECO:0007669"/>
    <property type="project" value="UniProtKB-SubCell"/>
</dbReference>
<dbReference type="RefSeq" id="WP_131599280.1">
    <property type="nucleotide sequence ID" value="NZ_PSZO01000014.1"/>
</dbReference>
<evidence type="ECO:0000256" key="1">
    <source>
        <dbReference type="ARBA" id="ARBA00004141"/>
    </source>
</evidence>
<reference evidence="6 7" key="1">
    <citation type="submission" date="2018-02" db="EMBL/GenBank/DDBJ databases">
        <title>Mycoplasma marinum and Mycoplasma todarodis sp. nov., moderately halophilic and psychrotolerant mycoplasmas isolated from cephalopods.</title>
        <authorList>
            <person name="Viver T."/>
        </authorList>
    </citation>
    <scope>NUCLEOTIDE SEQUENCE [LARGE SCALE GENOMIC DNA]</scope>
    <source>
        <strain evidence="6 7">PE</strain>
    </source>
</reference>
<keyword evidence="7" id="KW-1185">Reference proteome</keyword>
<feature type="transmembrane region" description="Helical" evidence="5">
    <location>
        <begin position="112"/>
        <end position="133"/>
    </location>
</feature>
<evidence type="ECO:0000256" key="2">
    <source>
        <dbReference type="ARBA" id="ARBA00022692"/>
    </source>
</evidence>
<proteinExistence type="predicted"/>
<feature type="transmembrane region" description="Helical" evidence="5">
    <location>
        <begin position="170"/>
        <end position="190"/>
    </location>
</feature>
<dbReference type="AlphaFoldDB" id="A0A4R0XK96"/>
<evidence type="ECO:0000313" key="7">
    <source>
        <dbReference type="Proteomes" id="UP000294192"/>
    </source>
</evidence>
<dbReference type="Proteomes" id="UP000294192">
    <property type="component" value="Unassembled WGS sequence"/>
</dbReference>
<gene>
    <name evidence="6" type="ORF">C4B24_03195</name>
</gene>